<feature type="compositionally biased region" description="Low complexity" evidence="1">
    <location>
        <begin position="27"/>
        <end position="51"/>
    </location>
</feature>
<organism evidence="3 4">
    <name type="scientific">Erythrobacter rubeus</name>
    <dbReference type="NCBI Taxonomy" id="2760803"/>
    <lineage>
        <taxon>Bacteria</taxon>
        <taxon>Pseudomonadati</taxon>
        <taxon>Pseudomonadota</taxon>
        <taxon>Alphaproteobacteria</taxon>
        <taxon>Sphingomonadales</taxon>
        <taxon>Erythrobacteraceae</taxon>
        <taxon>Erythrobacter/Porphyrobacter group</taxon>
        <taxon>Erythrobacter</taxon>
    </lineage>
</organism>
<dbReference type="PROSITE" id="PS51257">
    <property type="entry name" value="PROKAR_LIPOPROTEIN"/>
    <property type="match status" value="1"/>
</dbReference>
<dbReference type="Gene3D" id="3.30.10.10">
    <property type="entry name" value="Trypsin Inhibitor V, subunit A"/>
    <property type="match status" value="1"/>
</dbReference>
<dbReference type="RefSeq" id="WP_190787462.1">
    <property type="nucleotide sequence ID" value="NZ_JACXLC010000001.1"/>
</dbReference>
<feature type="signal peptide" evidence="2">
    <location>
        <begin position="1"/>
        <end position="23"/>
    </location>
</feature>
<reference evidence="3 4" key="1">
    <citation type="submission" date="2020-09" db="EMBL/GenBank/DDBJ databases">
        <authorList>
            <person name="Yoon J.-W."/>
        </authorList>
    </citation>
    <scope>NUCLEOTIDE SEQUENCE [LARGE SCALE GENOMIC DNA]</scope>
    <source>
        <strain evidence="3 4">KMU-140</strain>
    </source>
</reference>
<keyword evidence="4" id="KW-1185">Reference proteome</keyword>
<feature type="region of interest" description="Disordered" evidence="1">
    <location>
        <begin position="21"/>
        <end position="78"/>
    </location>
</feature>
<dbReference type="Proteomes" id="UP000635384">
    <property type="component" value="Unassembled WGS sequence"/>
</dbReference>
<sequence length="158" mass="16573">MKPTAYKLSTIGVAMLLSACAQGTDNSSPSESASSTASPVTATTTGPSLPSDDPPPLPSFPPGSEPGDLPPCPGVNPDIRRPAGSNCLGVVPERCGADRVQQYVGLEATPELRSLLPRLAVSDFRWIPHMTAVTDDLNPTRMNVIIDADGLIEKIDCY</sequence>
<evidence type="ECO:0000256" key="1">
    <source>
        <dbReference type="SAM" id="MobiDB-lite"/>
    </source>
</evidence>
<evidence type="ECO:0000256" key="2">
    <source>
        <dbReference type="SAM" id="SignalP"/>
    </source>
</evidence>
<evidence type="ECO:0000313" key="4">
    <source>
        <dbReference type="Proteomes" id="UP000635384"/>
    </source>
</evidence>
<protein>
    <recommendedName>
        <fullName evidence="5">Peptidase inhibitor I78 family protein</fullName>
    </recommendedName>
</protein>
<keyword evidence="2" id="KW-0732">Signal</keyword>
<accession>A0ABR8KRU8</accession>
<name>A0ABR8KRU8_9SPHN</name>
<comment type="caution">
    <text evidence="3">The sequence shown here is derived from an EMBL/GenBank/DDBJ whole genome shotgun (WGS) entry which is preliminary data.</text>
</comment>
<gene>
    <name evidence="3" type="ORF">IB285_06770</name>
</gene>
<dbReference type="EMBL" id="JACXLC010000001">
    <property type="protein sequence ID" value="MBD2841963.1"/>
    <property type="molecule type" value="Genomic_DNA"/>
</dbReference>
<evidence type="ECO:0008006" key="5">
    <source>
        <dbReference type="Google" id="ProtNLM"/>
    </source>
</evidence>
<feature type="chain" id="PRO_5047327502" description="Peptidase inhibitor I78 family protein" evidence="2">
    <location>
        <begin position="24"/>
        <end position="158"/>
    </location>
</feature>
<feature type="compositionally biased region" description="Pro residues" evidence="1">
    <location>
        <begin position="52"/>
        <end position="74"/>
    </location>
</feature>
<evidence type="ECO:0000313" key="3">
    <source>
        <dbReference type="EMBL" id="MBD2841963.1"/>
    </source>
</evidence>
<proteinExistence type="predicted"/>